<name>A0A3L7E469_9GAMM</name>
<gene>
    <name evidence="2" type="ORF">DWB85_04610</name>
</gene>
<reference evidence="2 3" key="1">
    <citation type="submission" date="2018-07" db="EMBL/GenBank/DDBJ databases">
        <title>Halioglobus sp. genome submission.</title>
        <authorList>
            <person name="Ye M.-Q."/>
            <person name="Du Z.-J."/>
        </authorList>
    </citation>
    <scope>NUCLEOTIDE SEQUENCE [LARGE SCALE GENOMIC DNA]</scope>
    <source>
        <strain evidence="2 3">U0301</strain>
    </source>
</reference>
<protein>
    <submittedName>
        <fullName evidence="2">Uncharacterized protein</fullName>
    </submittedName>
</protein>
<evidence type="ECO:0000256" key="1">
    <source>
        <dbReference type="SAM" id="MobiDB-lite"/>
    </source>
</evidence>
<dbReference type="RefSeq" id="WP_117953018.1">
    <property type="nucleotide sequence ID" value="NZ_QRAN01000003.1"/>
</dbReference>
<sequence length="186" mass="20253">MDYEDEKQLTRVTWLRRALLTCTILGLLATNIPTVTRTAFNAALSGFMSATLGIATVTEAFQSKIAKQDQAMKKHKVVTRKFGNRLATRTKRFTAASVAAIPGETIRLLRIEILAAACSGQLIPDIPFSSLPASAIKLGLSANIYLMSNCGSDQKTELSRLTDLSSKATSPRHQLEPMSSIQMHVT</sequence>
<dbReference type="Proteomes" id="UP000265509">
    <property type="component" value="Unassembled WGS sequence"/>
</dbReference>
<dbReference type="EMBL" id="QRAN01000003">
    <property type="protein sequence ID" value="RLQ23251.1"/>
    <property type="molecule type" value="Genomic_DNA"/>
</dbReference>
<dbReference type="OrthoDB" id="5740813at2"/>
<proteinExistence type="predicted"/>
<keyword evidence="3" id="KW-1185">Reference proteome</keyword>
<organism evidence="2 3">
    <name type="scientific">Seongchinamella sediminis</name>
    <dbReference type="NCBI Taxonomy" id="2283635"/>
    <lineage>
        <taxon>Bacteria</taxon>
        <taxon>Pseudomonadati</taxon>
        <taxon>Pseudomonadota</taxon>
        <taxon>Gammaproteobacteria</taxon>
        <taxon>Cellvibrionales</taxon>
        <taxon>Halieaceae</taxon>
        <taxon>Seongchinamella</taxon>
    </lineage>
</organism>
<comment type="caution">
    <text evidence="2">The sequence shown here is derived from an EMBL/GenBank/DDBJ whole genome shotgun (WGS) entry which is preliminary data.</text>
</comment>
<dbReference type="AlphaFoldDB" id="A0A3L7E469"/>
<evidence type="ECO:0000313" key="2">
    <source>
        <dbReference type="EMBL" id="RLQ23251.1"/>
    </source>
</evidence>
<feature type="region of interest" description="Disordered" evidence="1">
    <location>
        <begin position="164"/>
        <end position="186"/>
    </location>
</feature>
<evidence type="ECO:0000313" key="3">
    <source>
        <dbReference type="Proteomes" id="UP000265509"/>
    </source>
</evidence>
<accession>A0A3L7E469</accession>